<sequence length="201" mass="20318">MNPQAPERRRRGRASPTRPTRARLRAPGVRAVLSGAGAMLVGVLAAVLMAGGSTAFLTATTPVGTSGTLMAGTSNLLIGEGANAPAQSVTIPAGVYQGMLPGDFIGHQLILHNTGDVEVEISMSLSSVSAWETRVATGACPATVLPGAALGPTPVVLVSDVAAEATVTVCLQLLLPLTTPASTENTSASFTVVFDSRQTGE</sequence>
<dbReference type="RefSeq" id="WP_149160106.1">
    <property type="nucleotide sequence ID" value="NZ_CP043505.1"/>
</dbReference>
<keyword evidence="2" id="KW-0472">Membrane</keyword>
<feature type="region of interest" description="Disordered" evidence="1">
    <location>
        <begin position="1"/>
        <end position="22"/>
    </location>
</feature>
<accession>A0A5C1YDG1</accession>
<evidence type="ECO:0000313" key="3">
    <source>
        <dbReference type="EMBL" id="QEO14084.1"/>
    </source>
</evidence>
<dbReference type="Proteomes" id="UP000324678">
    <property type="component" value="Chromosome"/>
</dbReference>
<dbReference type="AlphaFoldDB" id="A0A5C1YDG1"/>
<organism evidence="3 4">
    <name type="scientific">Agromyces intestinalis</name>
    <dbReference type="NCBI Taxonomy" id="2592652"/>
    <lineage>
        <taxon>Bacteria</taxon>
        <taxon>Bacillati</taxon>
        <taxon>Actinomycetota</taxon>
        <taxon>Actinomycetes</taxon>
        <taxon>Micrococcales</taxon>
        <taxon>Microbacteriaceae</taxon>
        <taxon>Agromyces</taxon>
    </lineage>
</organism>
<keyword evidence="2" id="KW-0812">Transmembrane</keyword>
<keyword evidence="4" id="KW-1185">Reference proteome</keyword>
<evidence type="ECO:0000313" key="4">
    <source>
        <dbReference type="Proteomes" id="UP000324678"/>
    </source>
</evidence>
<feature type="transmembrane region" description="Helical" evidence="2">
    <location>
        <begin position="31"/>
        <end position="52"/>
    </location>
</feature>
<keyword evidence="2" id="KW-1133">Transmembrane helix</keyword>
<gene>
    <name evidence="3" type="ORF">FLP10_06340</name>
</gene>
<proteinExistence type="predicted"/>
<reference evidence="3 4" key="1">
    <citation type="submission" date="2019-09" db="EMBL/GenBank/DDBJ databases">
        <title>Genome sequencing of strain KACC 19306.</title>
        <authorList>
            <person name="Heo J."/>
            <person name="Kim S.-J."/>
            <person name="Kim J.-S."/>
            <person name="Hong S.-B."/>
            <person name="Kwon S.-W."/>
        </authorList>
    </citation>
    <scope>NUCLEOTIDE SEQUENCE [LARGE SCALE GENOMIC DNA]</scope>
    <source>
        <strain evidence="3 4">KACC 19306</strain>
    </source>
</reference>
<protein>
    <submittedName>
        <fullName evidence="3">Uncharacterized protein</fullName>
    </submittedName>
</protein>
<evidence type="ECO:0000256" key="2">
    <source>
        <dbReference type="SAM" id="Phobius"/>
    </source>
</evidence>
<name>A0A5C1YDG1_9MICO</name>
<dbReference type="KEGG" id="ail:FLP10_06340"/>
<dbReference type="OrthoDB" id="5148740at2"/>
<dbReference type="EMBL" id="CP043505">
    <property type="protein sequence ID" value="QEO14084.1"/>
    <property type="molecule type" value="Genomic_DNA"/>
</dbReference>
<evidence type="ECO:0000256" key="1">
    <source>
        <dbReference type="SAM" id="MobiDB-lite"/>
    </source>
</evidence>